<dbReference type="InterPro" id="IPR037165">
    <property type="entry name" value="AldOxase/xan_DH_Mopterin-bd_sf"/>
</dbReference>
<dbReference type="InterPro" id="IPR000674">
    <property type="entry name" value="Ald_Oxase/Xan_DH_a/b"/>
</dbReference>
<dbReference type="InterPro" id="IPR006311">
    <property type="entry name" value="TAT_signal"/>
</dbReference>
<protein>
    <submittedName>
        <fullName evidence="2">Isoquinoline 1-oxidoreductase, beta subunit</fullName>
    </submittedName>
</protein>
<sequence>MNRPVTEKHLKLSRRDFIIGSAAIAGGGLALGMNVPFAYAEGTPAGATQVNLWVAIKPDDTCVIRVARSEMGQGTLTGLAQLVAEELECDWAKVTTQGVTPGENLASKRAWGEMGTGGSRGIRTSQDYVRKGGAAARMMLVQAAATQLNVPVGELTVSKGVIAHGASQRSLRYGEVAAAAGKLTPPDTKDIKLKDPKTWTIAGRALKRLDTADKLDGSKIFAIDLKLPGMLCAAIKDCPVFGGKLKSYDESKVLGMPGVKKVVKVKDTGVAVVADTWWRAKKALDALPIVWDEGENATKSSATIAEMMKEGLTATATNGERQNGDALKAIAEAPKKLEATYSTPFLAHAPLEMMNCTVKLSADRADAWVPTQNLEASLAALSESSGVPLANCEIHRHDLGGGFGRRGGTQDYVHQAAEIAKSFPDTPIKMIWTREEDQAHDFYRPISQCKLSAGLDNDGKLVGLHVRVSGQSINAIANPNAIVNGKDMRQLQGYYDTPGDAQLGYDVPNLLIEYAMRNSHVPVGPWRGVNTNQNAVYMECFMEELARAAGKDSLEFRRALMKEHPKHLAVLEAVAEKAGWGTPLPAGVHRGLAQFMGYGSYSAAVAEVSVSPQGKLKVHRMVLGVNSGHAVNPGQIEAQVQGSVAFGLTATLYGEMPVEKGRMTSLNFDSYEIMRLAEMPKVETVIVPTYDFWGGIGEPTICVVAPSVMNAIYAATGKPVRSLPLKNVKLV</sequence>
<dbReference type="InterPro" id="IPR012368">
    <property type="entry name" value="OxRdtase_Mopterin-bd_su_IorB"/>
</dbReference>
<dbReference type="Proteomes" id="UP000184096">
    <property type="component" value="Chromosome I"/>
</dbReference>
<name>A0A1M7UF40_9BRAD</name>
<dbReference type="SMART" id="SM01008">
    <property type="entry name" value="Ald_Xan_dh_C"/>
    <property type="match status" value="1"/>
</dbReference>
<keyword evidence="3" id="KW-1185">Reference proteome</keyword>
<accession>A0A1M7UF40</accession>
<evidence type="ECO:0000259" key="1">
    <source>
        <dbReference type="SMART" id="SM01008"/>
    </source>
</evidence>
<evidence type="ECO:0000313" key="2">
    <source>
        <dbReference type="EMBL" id="SHN81578.1"/>
    </source>
</evidence>
<dbReference type="GO" id="GO:0016491">
    <property type="term" value="F:oxidoreductase activity"/>
    <property type="evidence" value="ECO:0007669"/>
    <property type="project" value="InterPro"/>
</dbReference>
<dbReference type="PANTHER" id="PTHR47495:SF2">
    <property type="entry name" value="ALDEHYDE DEHYDROGENASE"/>
    <property type="match status" value="1"/>
</dbReference>
<dbReference type="Gene3D" id="3.90.1170.50">
    <property type="entry name" value="Aldehyde oxidase/xanthine dehydrogenase, a/b hammerhead"/>
    <property type="match status" value="1"/>
</dbReference>
<dbReference type="OrthoDB" id="9767994at2"/>
<dbReference type="Pfam" id="PF20256">
    <property type="entry name" value="MoCoBD_2"/>
    <property type="match status" value="2"/>
</dbReference>
<dbReference type="Gene3D" id="3.30.365.10">
    <property type="entry name" value="Aldehyde oxidase/xanthine dehydrogenase, molybdopterin binding domain"/>
    <property type="match status" value="4"/>
</dbReference>
<dbReference type="InterPro" id="IPR008274">
    <property type="entry name" value="AldOxase/xan_DH_MoCoBD1"/>
</dbReference>
<dbReference type="SUPFAM" id="SSF56003">
    <property type="entry name" value="Molybdenum cofactor-binding domain"/>
    <property type="match status" value="2"/>
</dbReference>
<dbReference type="EMBL" id="LT670849">
    <property type="protein sequence ID" value="SHN81578.1"/>
    <property type="molecule type" value="Genomic_DNA"/>
</dbReference>
<feature type="domain" description="Aldehyde oxidase/xanthine dehydrogenase a/b hammerhead" evidence="1">
    <location>
        <begin position="216"/>
        <end position="295"/>
    </location>
</feature>
<organism evidence="2 3">
    <name type="scientific">Bradyrhizobium erythrophlei</name>
    <dbReference type="NCBI Taxonomy" id="1437360"/>
    <lineage>
        <taxon>Bacteria</taxon>
        <taxon>Pseudomonadati</taxon>
        <taxon>Pseudomonadota</taxon>
        <taxon>Alphaproteobacteria</taxon>
        <taxon>Hyphomicrobiales</taxon>
        <taxon>Nitrobacteraceae</taxon>
        <taxon>Bradyrhizobium</taxon>
    </lineage>
</organism>
<dbReference type="InterPro" id="IPR046867">
    <property type="entry name" value="AldOxase/xan_DH_MoCoBD2"/>
</dbReference>
<dbReference type="RefSeq" id="WP_072821540.1">
    <property type="nucleotide sequence ID" value="NZ_LT670849.1"/>
</dbReference>
<gene>
    <name evidence="2" type="ORF">SAMN05444170_4775</name>
</gene>
<dbReference type="PIRSF" id="PIRSF036389">
    <property type="entry name" value="IOR_B"/>
    <property type="match status" value="1"/>
</dbReference>
<dbReference type="PANTHER" id="PTHR47495">
    <property type="entry name" value="ALDEHYDE DEHYDROGENASE"/>
    <property type="match status" value="1"/>
</dbReference>
<dbReference type="PROSITE" id="PS51318">
    <property type="entry name" value="TAT"/>
    <property type="match status" value="1"/>
</dbReference>
<proteinExistence type="predicted"/>
<reference evidence="3" key="1">
    <citation type="submission" date="2016-11" db="EMBL/GenBank/DDBJ databases">
        <authorList>
            <person name="Varghese N."/>
            <person name="Submissions S."/>
        </authorList>
    </citation>
    <scope>NUCLEOTIDE SEQUENCE [LARGE SCALE GENOMIC DNA]</scope>
    <source>
        <strain evidence="3">GAS401</strain>
    </source>
</reference>
<dbReference type="InterPro" id="IPR052516">
    <property type="entry name" value="N-heterocyclic_Hydroxylase"/>
</dbReference>
<dbReference type="Pfam" id="PF02738">
    <property type="entry name" value="MoCoBD_1"/>
    <property type="match status" value="1"/>
</dbReference>
<evidence type="ECO:0000313" key="3">
    <source>
        <dbReference type="Proteomes" id="UP000184096"/>
    </source>
</evidence>
<dbReference type="AlphaFoldDB" id="A0A1M7UF40"/>